<dbReference type="EMBL" id="CAXIEN010000064">
    <property type="protein sequence ID" value="CAL1272857.1"/>
    <property type="molecule type" value="Genomic_DNA"/>
</dbReference>
<dbReference type="CDD" id="cd00024">
    <property type="entry name" value="CD_CSD"/>
    <property type="match status" value="1"/>
</dbReference>
<feature type="binding site" evidence="12">
    <location>
        <position position="335"/>
    </location>
    <ligand>
        <name>Zn(2+)</name>
        <dbReference type="ChEBI" id="CHEBI:29105"/>
        <label>2</label>
    </ligand>
</feature>
<dbReference type="SMART" id="SM00468">
    <property type="entry name" value="PreSET"/>
    <property type="match status" value="1"/>
</dbReference>
<evidence type="ECO:0000256" key="8">
    <source>
        <dbReference type="ARBA" id="ARBA00022833"/>
    </source>
</evidence>
<feature type="non-terminal residue" evidence="16">
    <location>
        <position position="1"/>
    </location>
</feature>
<keyword evidence="7 12" id="KW-0479">Metal-binding</keyword>
<evidence type="ECO:0000259" key="15">
    <source>
        <dbReference type="PROSITE" id="PS50867"/>
    </source>
</evidence>
<evidence type="ECO:0008006" key="18">
    <source>
        <dbReference type="Google" id="ProtNLM"/>
    </source>
</evidence>
<dbReference type="InterPro" id="IPR050973">
    <property type="entry name" value="H3K9_Histone-Lys_N-MTase"/>
</dbReference>
<dbReference type="InterPro" id="IPR011381">
    <property type="entry name" value="H3-K9_MeTrfase_SUV39H1/2-like"/>
</dbReference>
<dbReference type="AlphaFoldDB" id="A0AAV1ZMV1"/>
<feature type="binding site" evidence="12">
    <location>
        <position position="296"/>
    </location>
    <ligand>
        <name>Zn(2+)</name>
        <dbReference type="ChEBI" id="CHEBI:29105"/>
        <label>1</label>
    </ligand>
</feature>
<feature type="binding site" evidence="12">
    <location>
        <position position="296"/>
    </location>
    <ligand>
        <name>Zn(2+)</name>
        <dbReference type="ChEBI" id="CHEBI:29105"/>
        <label>3</label>
    </ligand>
</feature>
<dbReference type="Pfam" id="PF00385">
    <property type="entry name" value="Chromo"/>
    <property type="match status" value="1"/>
</dbReference>
<feature type="binding site" evidence="12">
    <location>
        <position position="291"/>
    </location>
    <ligand>
        <name>Zn(2+)</name>
        <dbReference type="ChEBI" id="CHEBI:29105"/>
        <label>1</label>
    </ligand>
</feature>
<dbReference type="PANTHER" id="PTHR46223">
    <property type="entry name" value="HISTONE-LYSINE N-METHYLTRANSFERASE SUV39H"/>
    <property type="match status" value="1"/>
</dbReference>
<keyword evidence="17" id="KW-1185">Reference proteome</keyword>
<dbReference type="InterPro" id="IPR023780">
    <property type="entry name" value="Chromo_domain"/>
</dbReference>
<keyword evidence="5" id="KW-0808">Transferase</keyword>
<feature type="binding site" evidence="12">
    <location>
        <position position="331"/>
    </location>
    <ligand>
        <name>Zn(2+)</name>
        <dbReference type="ChEBI" id="CHEBI:29105"/>
        <label>2</label>
    </ligand>
</feature>
<keyword evidence="11" id="KW-0137">Centromere</keyword>
<organism evidence="16 17">
    <name type="scientific">Larinioides sclopetarius</name>
    <dbReference type="NCBI Taxonomy" id="280406"/>
    <lineage>
        <taxon>Eukaryota</taxon>
        <taxon>Metazoa</taxon>
        <taxon>Ecdysozoa</taxon>
        <taxon>Arthropoda</taxon>
        <taxon>Chelicerata</taxon>
        <taxon>Arachnida</taxon>
        <taxon>Araneae</taxon>
        <taxon>Araneomorphae</taxon>
        <taxon>Entelegynae</taxon>
        <taxon>Araneoidea</taxon>
        <taxon>Araneidae</taxon>
        <taxon>Larinioides</taxon>
    </lineage>
</organism>
<reference evidence="16 17" key="1">
    <citation type="submission" date="2024-04" db="EMBL/GenBank/DDBJ databases">
        <authorList>
            <person name="Rising A."/>
            <person name="Reimegard J."/>
            <person name="Sonavane S."/>
            <person name="Akerstrom W."/>
            <person name="Nylinder S."/>
            <person name="Hedman E."/>
            <person name="Kallberg Y."/>
        </authorList>
    </citation>
    <scope>NUCLEOTIDE SEQUENCE [LARGE SCALE GENOMIC DNA]</scope>
</reference>
<keyword evidence="9" id="KW-0156">Chromatin regulator</keyword>
<dbReference type="PROSITE" id="PS50867">
    <property type="entry name" value="PRE_SET"/>
    <property type="match status" value="1"/>
</dbReference>
<feature type="binding site" evidence="12">
    <location>
        <position position="341"/>
    </location>
    <ligand>
        <name>Zn(2+)</name>
        <dbReference type="ChEBI" id="CHEBI:29105"/>
        <label>3</label>
    </ligand>
</feature>
<dbReference type="InterPro" id="IPR007728">
    <property type="entry name" value="Pre-SET_dom"/>
</dbReference>
<keyword evidence="3" id="KW-0158">Chromosome</keyword>
<keyword evidence="8 12" id="KW-0862">Zinc</keyword>
<evidence type="ECO:0000256" key="9">
    <source>
        <dbReference type="ARBA" id="ARBA00022853"/>
    </source>
</evidence>
<feature type="binding site" evidence="12">
    <location>
        <position position="331"/>
    </location>
    <ligand>
        <name>Zn(2+)</name>
        <dbReference type="ChEBI" id="CHEBI:29105"/>
        <label>3</label>
    </ligand>
</feature>
<dbReference type="Proteomes" id="UP001497382">
    <property type="component" value="Unassembled WGS sequence"/>
</dbReference>
<dbReference type="Pfam" id="PF00856">
    <property type="entry name" value="SET"/>
    <property type="match status" value="1"/>
</dbReference>
<feature type="binding site" evidence="12">
    <location>
        <position position="436"/>
    </location>
    <ligand>
        <name>Zn(2+)</name>
        <dbReference type="ChEBI" id="CHEBI:29105"/>
        <label>4</label>
    </ligand>
</feature>
<dbReference type="Gene3D" id="2.170.270.10">
    <property type="entry name" value="SET domain"/>
    <property type="match status" value="1"/>
</dbReference>
<dbReference type="GO" id="GO:0000775">
    <property type="term" value="C:chromosome, centromeric region"/>
    <property type="evidence" value="ECO:0007669"/>
    <property type="project" value="UniProtKB-SubCell"/>
</dbReference>
<evidence type="ECO:0000256" key="1">
    <source>
        <dbReference type="ARBA" id="ARBA00004123"/>
    </source>
</evidence>
<feature type="binding site" evidence="12">
    <location>
        <position position="337"/>
    </location>
    <ligand>
        <name>Zn(2+)</name>
        <dbReference type="ChEBI" id="CHEBI:29105"/>
        <label>3</label>
    </ligand>
</feature>
<dbReference type="InterPro" id="IPR046341">
    <property type="entry name" value="SET_dom_sf"/>
</dbReference>
<dbReference type="InterPro" id="IPR016197">
    <property type="entry name" value="Chromo-like_dom_sf"/>
</dbReference>
<dbReference type="GO" id="GO:0046974">
    <property type="term" value="F:histone H3K9 methyltransferase activity"/>
    <property type="evidence" value="ECO:0007669"/>
    <property type="project" value="InterPro"/>
</dbReference>
<evidence type="ECO:0000256" key="2">
    <source>
        <dbReference type="ARBA" id="ARBA00004584"/>
    </source>
</evidence>
<dbReference type="GO" id="GO:0032259">
    <property type="term" value="P:methylation"/>
    <property type="evidence" value="ECO:0007669"/>
    <property type="project" value="UniProtKB-KW"/>
</dbReference>
<dbReference type="Pfam" id="PF05033">
    <property type="entry name" value="Pre-SET"/>
    <property type="match status" value="1"/>
</dbReference>
<dbReference type="Gene3D" id="2.40.50.40">
    <property type="match status" value="1"/>
</dbReference>
<dbReference type="InterPro" id="IPR001214">
    <property type="entry name" value="SET_dom"/>
</dbReference>
<dbReference type="SUPFAM" id="SSF82199">
    <property type="entry name" value="SET domain"/>
    <property type="match status" value="1"/>
</dbReference>
<dbReference type="SMART" id="SM00317">
    <property type="entry name" value="SET"/>
    <property type="match status" value="1"/>
</dbReference>
<feature type="binding site" evidence="12">
    <location>
        <position position="291"/>
    </location>
    <ligand>
        <name>Zn(2+)</name>
        <dbReference type="ChEBI" id="CHEBI:29105"/>
        <label>2</label>
    </ligand>
</feature>
<feature type="binding site" evidence="12">
    <location>
        <position position="293"/>
    </location>
    <ligand>
        <name>Zn(2+)</name>
        <dbReference type="ChEBI" id="CHEBI:29105"/>
        <label>1</label>
    </ligand>
</feature>
<accession>A0AAV1ZMV1</accession>
<dbReference type="GO" id="GO:0005634">
    <property type="term" value="C:nucleus"/>
    <property type="evidence" value="ECO:0007669"/>
    <property type="project" value="UniProtKB-SubCell"/>
</dbReference>
<dbReference type="SMART" id="SM00298">
    <property type="entry name" value="CHROMO"/>
    <property type="match status" value="1"/>
</dbReference>
<dbReference type="GO" id="GO:0008270">
    <property type="term" value="F:zinc ion binding"/>
    <property type="evidence" value="ECO:0007669"/>
    <property type="project" value="InterPro"/>
</dbReference>
<feature type="non-terminal residue" evidence="16">
    <location>
        <position position="497"/>
    </location>
</feature>
<feature type="domain" description="SET" evidence="14">
    <location>
        <begin position="352"/>
        <end position="476"/>
    </location>
</feature>
<gene>
    <name evidence="16" type="ORF">LARSCL_LOCUS6617</name>
</gene>
<dbReference type="PROSITE" id="PS50013">
    <property type="entry name" value="CHROMO_2"/>
    <property type="match status" value="1"/>
</dbReference>
<evidence type="ECO:0000256" key="12">
    <source>
        <dbReference type="PIRSR" id="PIRSR009343-2"/>
    </source>
</evidence>
<evidence type="ECO:0000313" key="17">
    <source>
        <dbReference type="Proteomes" id="UP001497382"/>
    </source>
</evidence>
<evidence type="ECO:0000256" key="11">
    <source>
        <dbReference type="ARBA" id="ARBA00023328"/>
    </source>
</evidence>
<sequence length="497" mass="57720">KQICFSSDCFCAQRQLRQWAESFGLQSPEKTRIKKMAECYSPREHAFYEEFQVDNSWNLSNNQKCLRNVRVKGLQTVEELKEMCDKLGIKFVGYSKDMFKVDLILKDDVVGNEKLYFVKWRGHSNKCNSWEPASRLTGSEDLLSYYTSLKYPPALLTEEMISHFVMDLVTRKPYDILTITKFYALISGTGEENISLPLDDLKRKIKKFAYNSEKKFSKMREKFLDLMKFSEKRKVVLSRLKDWEIEINAISPIYVKVENGVDLVGPPANFQFISNYISSDVDLTEKTVVFCSCVDCFENSNDCCSHDFDGRFAYNKKQRLQLPVGYPIYECNRKCKCDSSCINRVVQHGPKVKISIFRTKNGCGWGLKTLESVQKGQFVLEYLGEIIKSELADQRFEVYTHLGRNYLFDMGFKGDTLYTIDALLFGNASHFINHSCDPNLTTYSVWINQQNPMLPRIAFFAKRKINPGEELTFDYKMMDTPRELDEHLSEEEPVPCK</sequence>
<protein>
    <recommendedName>
        <fullName evidence="18">[Histone H3]-lysine(9) N-trimethyltransferase</fullName>
    </recommendedName>
</protein>
<evidence type="ECO:0000256" key="3">
    <source>
        <dbReference type="ARBA" id="ARBA00022454"/>
    </source>
</evidence>
<keyword evidence="10" id="KW-0539">Nucleus</keyword>
<dbReference type="PANTHER" id="PTHR46223:SF4">
    <property type="entry name" value="HISTONE-LYSINE N-METHYLTRANSFERASE-RELATED"/>
    <property type="match status" value="1"/>
</dbReference>
<keyword evidence="6" id="KW-0949">S-adenosyl-L-methionine</keyword>
<evidence type="ECO:0000259" key="13">
    <source>
        <dbReference type="PROSITE" id="PS50013"/>
    </source>
</evidence>
<evidence type="ECO:0000256" key="6">
    <source>
        <dbReference type="ARBA" id="ARBA00022691"/>
    </source>
</evidence>
<comment type="subcellular location">
    <subcellularLocation>
        <location evidence="2">Chromosome</location>
        <location evidence="2">Centromere</location>
    </subcellularLocation>
    <subcellularLocation>
        <location evidence="1">Nucleus</location>
    </subcellularLocation>
</comment>
<comment type="caution">
    <text evidence="16">The sequence shown here is derived from an EMBL/GenBank/DDBJ whole genome shotgun (WGS) entry which is preliminary data.</text>
</comment>
<proteinExistence type="predicted"/>
<feature type="domain" description="Pre-SET" evidence="15">
    <location>
        <begin position="289"/>
        <end position="349"/>
    </location>
</feature>
<name>A0AAV1ZMV1_9ARAC</name>
<feature type="binding site" evidence="12">
    <location>
        <position position="496"/>
    </location>
    <ligand>
        <name>Zn(2+)</name>
        <dbReference type="ChEBI" id="CHEBI:29105"/>
        <label>4</label>
    </ligand>
</feature>
<evidence type="ECO:0000256" key="4">
    <source>
        <dbReference type="ARBA" id="ARBA00022603"/>
    </source>
</evidence>
<evidence type="ECO:0000256" key="5">
    <source>
        <dbReference type="ARBA" id="ARBA00022679"/>
    </source>
</evidence>
<evidence type="ECO:0000256" key="10">
    <source>
        <dbReference type="ARBA" id="ARBA00023242"/>
    </source>
</evidence>
<feature type="binding site" evidence="12">
    <location>
        <position position="303"/>
    </location>
    <ligand>
        <name>Zn(2+)</name>
        <dbReference type="ChEBI" id="CHEBI:29105"/>
        <label>1</label>
    </ligand>
</feature>
<keyword evidence="4" id="KW-0489">Methyltransferase</keyword>
<feature type="binding site" evidence="12">
    <location>
        <position position="304"/>
    </location>
    <ligand>
        <name>Zn(2+)</name>
        <dbReference type="ChEBI" id="CHEBI:29105"/>
        <label>2</label>
    </ligand>
</feature>
<evidence type="ECO:0000256" key="7">
    <source>
        <dbReference type="ARBA" id="ARBA00022723"/>
    </source>
</evidence>
<dbReference type="PIRSF" id="PIRSF009343">
    <property type="entry name" value="SUV39_SET"/>
    <property type="match status" value="1"/>
</dbReference>
<feature type="domain" description="Chromo" evidence="13">
    <location>
        <begin position="99"/>
        <end position="146"/>
    </location>
</feature>
<dbReference type="PROSITE" id="PS50280">
    <property type="entry name" value="SET"/>
    <property type="match status" value="1"/>
</dbReference>
<evidence type="ECO:0000259" key="14">
    <source>
        <dbReference type="PROSITE" id="PS50280"/>
    </source>
</evidence>
<dbReference type="InterPro" id="IPR000953">
    <property type="entry name" value="Chromo/chromo_shadow_dom"/>
</dbReference>
<dbReference type="CDD" id="cd10542">
    <property type="entry name" value="SET_SUV39H"/>
    <property type="match status" value="1"/>
</dbReference>
<evidence type="ECO:0000313" key="16">
    <source>
        <dbReference type="EMBL" id="CAL1272857.1"/>
    </source>
</evidence>
<dbReference type="SUPFAM" id="SSF54160">
    <property type="entry name" value="Chromo domain-like"/>
    <property type="match status" value="1"/>
</dbReference>